<dbReference type="Pfam" id="PF07707">
    <property type="entry name" value="BACK"/>
    <property type="match status" value="1"/>
</dbReference>
<dbReference type="Gene3D" id="3.30.710.10">
    <property type="entry name" value="Potassium Channel Kv1.1, Chain A"/>
    <property type="match status" value="1"/>
</dbReference>
<dbReference type="InterPro" id="IPR006652">
    <property type="entry name" value="Kelch_1"/>
</dbReference>
<dbReference type="SMART" id="SM00225">
    <property type="entry name" value="BTB"/>
    <property type="match status" value="1"/>
</dbReference>
<dbReference type="GeneID" id="106673390"/>
<dbReference type="Pfam" id="PF07646">
    <property type="entry name" value="Kelch_2"/>
    <property type="match status" value="1"/>
</dbReference>
<keyword evidence="2" id="KW-0880">Kelch repeat</keyword>
<dbReference type="PROSITE" id="PS50097">
    <property type="entry name" value="BTB"/>
    <property type="match status" value="1"/>
</dbReference>
<dbReference type="EnsemblMetazoa" id="XM_014405490.2">
    <property type="protein sequence ID" value="XP_014260976.1"/>
    <property type="gene ID" value="LOC106673390"/>
</dbReference>
<evidence type="ECO:0000259" key="5">
    <source>
        <dbReference type="PROSITE" id="PS50097"/>
    </source>
</evidence>
<dbReference type="PANTHER" id="PTHR45632:SF3">
    <property type="entry name" value="KELCH-LIKE PROTEIN 32"/>
    <property type="match status" value="1"/>
</dbReference>
<dbReference type="InterPro" id="IPR015915">
    <property type="entry name" value="Kelch-typ_b-propeller"/>
</dbReference>
<dbReference type="GO" id="GO:0016567">
    <property type="term" value="P:protein ubiquitination"/>
    <property type="evidence" value="ECO:0007669"/>
    <property type="project" value="UniProtKB-UniPathway"/>
</dbReference>
<sequence>MNVVEKSEHENVKPGHFHDSTLKNAIMEVVKTFYLNDVLCDVTLVTTTGEIRAHKLILAAASLYFKTRFAFSKDDKITIPYNGHDMRTVLRYVYTGEILMSPENIFDIMELQDFFQISSLRSLCEHFLMSWIDNETVWCIKREAECYRYNDVSDKATWYMYENFQQILVHPRFMDVPFDLIMECLDSEFLAVPPEDILIYHLAKWVSHDLEERLQQLIPLLDKIDVTVIDNWNTTRTRVLDLFKNSEISLDILVKWFDVSFKRRRIEDSKEVNRYKETASHVLLSIGGLDSFGTPVSTVECIKSLEDTWKPMLSLIKDQKSNSNLSMVLPTMKTARLSPVITSTEKDVYVLGGTEGGTELEVYHVSTNSWETLPSFPIQTVVEPSMTVLDGSLYCSGGAYYKNGELSVSDEFWVLHPNSQTWSKLSPMKSPRQYHHLVSLAGSIFSIGGLSQDSVPISIIEKYDPVLDIWFVVTSLPEELPFAVCCFPLRQFLYVFCGDNLFRYCSLKSTWRCIHKSKSDSVRVQKNNCRVYCVRFGHQVIIWNNNYSVLRVHNLFNGFSTEWPNQRKTATGLSSVLVPMYHPPQV</sequence>
<dbReference type="PIRSF" id="PIRSF037037">
    <property type="entry name" value="Kelch-like_protein_gigaxonin"/>
    <property type="match status" value="1"/>
</dbReference>
<dbReference type="OrthoDB" id="6630843at2759"/>
<name>A0A8I6THL2_CIMLE</name>
<keyword evidence="7" id="KW-1185">Reference proteome</keyword>
<comment type="function">
    <text evidence="4">Probable substrate-specific adapter of an E3 ubiquitin-protein ligase complex which mediates the ubiquitination and subsequent proteasomal degradation of target proteins. May have a role in synapse differentiation and growth.</text>
</comment>
<evidence type="ECO:0000313" key="7">
    <source>
        <dbReference type="Proteomes" id="UP000494040"/>
    </source>
</evidence>
<dbReference type="Pfam" id="PF00651">
    <property type="entry name" value="BTB"/>
    <property type="match status" value="1"/>
</dbReference>
<dbReference type="UniPathway" id="UPA00143"/>
<evidence type="ECO:0000256" key="3">
    <source>
        <dbReference type="ARBA" id="ARBA00022737"/>
    </source>
</evidence>
<organism evidence="6 7">
    <name type="scientific">Cimex lectularius</name>
    <name type="common">Bed bug</name>
    <name type="synonym">Acanthia lectularia</name>
    <dbReference type="NCBI Taxonomy" id="79782"/>
    <lineage>
        <taxon>Eukaryota</taxon>
        <taxon>Metazoa</taxon>
        <taxon>Ecdysozoa</taxon>
        <taxon>Arthropoda</taxon>
        <taxon>Hexapoda</taxon>
        <taxon>Insecta</taxon>
        <taxon>Pterygota</taxon>
        <taxon>Neoptera</taxon>
        <taxon>Paraneoptera</taxon>
        <taxon>Hemiptera</taxon>
        <taxon>Heteroptera</taxon>
        <taxon>Panheteroptera</taxon>
        <taxon>Cimicomorpha</taxon>
        <taxon>Cimicidae</taxon>
        <taxon>Cimex</taxon>
    </lineage>
</organism>
<dbReference type="InterPro" id="IPR000210">
    <property type="entry name" value="BTB/POZ_dom"/>
</dbReference>
<dbReference type="KEGG" id="clec:106673390"/>
<proteinExistence type="predicted"/>
<dbReference type="AlphaFoldDB" id="A0A8I6THL2"/>
<dbReference type="InterPro" id="IPR017096">
    <property type="entry name" value="BTB-kelch_protein"/>
</dbReference>
<dbReference type="OMA" id="FSECAME"/>
<dbReference type="Pfam" id="PF01344">
    <property type="entry name" value="Kelch_1"/>
    <property type="match status" value="1"/>
</dbReference>
<dbReference type="Proteomes" id="UP000494040">
    <property type="component" value="Unassembled WGS sequence"/>
</dbReference>
<dbReference type="RefSeq" id="XP_014260976.1">
    <property type="nucleotide sequence ID" value="XM_014405490.2"/>
</dbReference>
<dbReference type="PANTHER" id="PTHR45632">
    <property type="entry name" value="LD33804P"/>
    <property type="match status" value="1"/>
</dbReference>
<evidence type="ECO:0000313" key="6">
    <source>
        <dbReference type="EnsemblMetazoa" id="XP_014260976.1"/>
    </source>
</evidence>
<dbReference type="SMART" id="SM00875">
    <property type="entry name" value="BACK"/>
    <property type="match status" value="1"/>
</dbReference>
<dbReference type="InterPro" id="IPR011333">
    <property type="entry name" value="SKP1/BTB/POZ_sf"/>
</dbReference>
<dbReference type="Gene3D" id="2.120.10.80">
    <property type="entry name" value="Kelch-type beta propeller"/>
    <property type="match status" value="1"/>
</dbReference>
<evidence type="ECO:0000256" key="4">
    <source>
        <dbReference type="ARBA" id="ARBA00043912"/>
    </source>
</evidence>
<evidence type="ECO:0000256" key="2">
    <source>
        <dbReference type="ARBA" id="ARBA00022441"/>
    </source>
</evidence>
<reference evidence="6" key="1">
    <citation type="submission" date="2022-01" db="UniProtKB">
        <authorList>
            <consortium name="EnsemblMetazoa"/>
        </authorList>
    </citation>
    <scope>IDENTIFICATION</scope>
</reference>
<dbReference type="InterPro" id="IPR011705">
    <property type="entry name" value="BACK"/>
</dbReference>
<accession>A0A8I6THL2</accession>
<feature type="domain" description="BTB" evidence="5">
    <location>
        <begin position="40"/>
        <end position="102"/>
    </location>
</feature>
<protein>
    <recommendedName>
        <fullName evidence="1">Kelch-like protein diablo</fullName>
    </recommendedName>
</protein>
<dbReference type="InterPro" id="IPR011498">
    <property type="entry name" value="Kelch_2"/>
</dbReference>
<dbReference type="SUPFAM" id="SSF117281">
    <property type="entry name" value="Kelch motif"/>
    <property type="match status" value="1"/>
</dbReference>
<dbReference type="Gene3D" id="1.25.40.420">
    <property type="match status" value="1"/>
</dbReference>
<keyword evidence="3" id="KW-0677">Repeat</keyword>
<dbReference type="SMART" id="SM00612">
    <property type="entry name" value="Kelch"/>
    <property type="match status" value="4"/>
</dbReference>
<dbReference type="SUPFAM" id="SSF54695">
    <property type="entry name" value="POZ domain"/>
    <property type="match status" value="1"/>
</dbReference>
<dbReference type="GO" id="GO:0003779">
    <property type="term" value="F:actin binding"/>
    <property type="evidence" value="ECO:0007669"/>
    <property type="project" value="UniProtKB-KW"/>
</dbReference>
<evidence type="ECO:0000256" key="1">
    <source>
        <dbReference type="ARBA" id="ARBA00013699"/>
    </source>
</evidence>